<organism evidence="4 5">
    <name type="scientific">Candidatus Ventrousia excrementavium</name>
    <dbReference type="NCBI Taxonomy" id="2840961"/>
    <lineage>
        <taxon>Bacteria</taxon>
        <taxon>Bacillati</taxon>
        <taxon>Bacillota</taxon>
        <taxon>Clostridia</taxon>
        <taxon>Eubacteriales</taxon>
        <taxon>Clostridiaceae</taxon>
        <taxon>Clostridiaceae incertae sedis</taxon>
        <taxon>Candidatus Ventrousia</taxon>
    </lineage>
</organism>
<keyword evidence="2" id="KW-0472">Membrane</keyword>
<proteinExistence type="predicted"/>
<feature type="region of interest" description="Disordered" evidence="1">
    <location>
        <begin position="754"/>
        <end position="774"/>
    </location>
</feature>
<feature type="transmembrane region" description="Helical" evidence="2">
    <location>
        <begin position="275"/>
        <end position="295"/>
    </location>
</feature>
<dbReference type="PANTHER" id="PTHR45138:SF9">
    <property type="entry name" value="DIGUANYLATE CYCLASE DGCM-RELATED"/>
    <property type="match status" value="1"/>
</dbReference>
<dbReference type="InterPro" id="IPR043128">
    <property type="entry name" value="Rev_trsase/Diguanyl_cyclase"/>
</dbReference>
<dbReference type="Gene3D" id="3.30.70.270">
    <property type="match status" value="1"/>
</dbReference>
<dbReference type="InterPro" id="IPR003018">
    <property type="entry name" value="GAF"/>
</dbReference>
<evidence type="ECO:0000313" key="4">
    <source>
        <dbReference type="EMBL" id="HIU43985.1"/>
    </source>
</evidence>
<reference evidence="4" key="1">
    <citation type="submission" date="2020-10" db="EMBL/GenBank/DDBJ databases">
        <authorList>
            <person name="Gilroy R."/>
        </authorList>
    </citation>
    <scope>NUCLEOTIDE SEQUENCE</scope>
    <source>
        <strain evidence="4">CHK191-8634</strain>
    </source>
</reference>
<dbReference type="NCBIfam" id="TIGR00254">
    <property type="entry name" value="GGDEF"/>
    <property type="match status" value="1"/>
</dbReference>
<dbReference type="GO" id="GO:0052621">
    <property type="term" value="F:diguanylate cyclase activity"/>
    <property type="evidence" value="ECO:0007669"/>
    <property type="project" value="TreeGrafter"/>
</dbReference>
<dbReference type="PANTHER" id="PTHR45138">
    <property type="entry name" value="REGULATORY COMPONENTS OF SENSORY TRANSDUCTION SYSTEM"/>
    <property type="match status" value="1"/>
</dbReference>
<dbReference type="GO" id="GO:0005886">
    <property type="term" value="C:plasma membrane"/>
    <property type="evidence" value="ECO:0007669"/>
    <property type="project" value="TreeGrafter"/>
</dbReference>
<dbReference type="SUPFAM" id="SSF55073">
    <property type="entry name" value="Nucleotide cyclase"/>
    <property type="match status" value="1"/>
</dbReference>
<evidence type="ECO:0000256" key="2">
    <source>
        <dbReference type="SAM" id="Phobius"/>
    </source>
</evidence>
<sequence length="774" mass="85905">MEAAVITVSFLCILVLIFSSIRYVNAIAIRSCFDQLDDAAERLREQIVLHLESEQLQLQSLAQVIGYRGPESATARSVLASFEPTGIISRIELVLPDSRVLDGDSITGSAPEGFDFDELAEKGGHISQRVYHTKEGDCLYICMPVEDDNGTAAVLLGIVLLRDLPEICQASAYDGRMQVYIADGETGDFLVDTWHDTLGNVYDLGNRETRQGKTIDEVNDDLKNSRSGTVAFLSSTAGEYFYAHYLPLGINNWQLMVSVAESDVFVDARDIAQRLYLLAAGEGALLVLCFGWLLYKRKKEARMKEKQLGQVRYMLDVEKLLLNAPREAAQLEQALRRVADYIEADSAFLLAFDIGCAPERYLCRRAGKFTDEEADTLTAVGAVPQPVLLDDFSALDSKTPGLSARLQKMGVRSLMAVPICGPDNAVIGTLGAVNPSEEWTTAQPLESVSLSFSLAYANRRAFLRNEQLSSIDTLTALKNRNQFQKALARHEQSGVGISCIYIDADGLHELNNSMGHAAGDQMLRDVAGAVARWLGEDTYRIGGDEFVAFSTAAEDALEQAVRGLQNEVSQAGYHISVGTAHRREYPLMNELVAAAEQQMYRAKRKYYREKRGTDTARSANEQLERMLKQKNDLEVFREAISSRYEGVYLVDLQMNAFRSVHNLPCCDQLVRESGGRFTHMLEGYCSEQVAPFCRTEFAGFADNKEITRRIRQGEAPQLVFQKTDGSWVAVSVRPSPAYSEDRRETVWLFEKTEAPSAGLPDAEDRSAQREGAVL</sequence>
<keyword evidence="2" id="KW-0812">Transmembrane</keyword>
<dbReference type="Gene3D" id="3.30.450.20">
    <property type="entry name" value="PAS domain"/>
    <property type="match status" value="1"/>
</dbReference>
<dbReference type="InterPro" id="IPR029787">
    <property type="entry name" value="Nucleotide_cyclase"/>
</dbReference>
<dbReference type="SMART" id="SM00065">
    <property type="entry name" value="GAF"/>
    <property type="match status" value="1"/>
</dbReference>
<dbReference type="Gene3D" id="3.30.450.40">
    <property type="match status" value="1"/>
</dbReference>
<dbReference type="InterPro" id="IPR050469">
    <property type="entry name" value="Diguanylate_Cyclase"/>
</dbReference>
<protein>
    <submittedName>
        <fullName evidence="4">Diguanylate cyclase</fullName>
    </submittedName>
</protein>
<dbReference type="InterPro" id="IPR000160">
    <property type="entry name" value="GGDEF_dom"/>
</dbReference>
<dbReference type="AlphaFoldDB" id="A0A9D1IU78"/>
<dbReference type="Pfam" id="PF01590">
    <property type="entry name" value="GAF"/>
    <property type="match status" value="1"/>
</dbReference>
<evidence type="ECO:0000259" key="3">
    <source>
        <dbReference type="PROSITE" id="PS50887"/>
    </source>
</evidence>
<dbReference type="Proteomes" id="UP000824073">
    <property type="component" value="Unassembled WGS sequence"/>
</dbReference>
<comment type="caution">
    <text evidence="4">The sequence shown here is derived from an EMBL/GenBank/DDBJ whole genome shotgun (WGS) entry which is preliminary data.</text>
</comment>
<reference evidence="4" key="2">
    <citation type="journal article" date="2021" name="PeerJ">
        <title>Extensive microbial diversity within the chicken gut microbiome revealed by metagenomics and culture.</title>
        <authorList>
            <person name="Gilroy R."/>
            <person name="Ravi A."/>
            <person name="Getino M."/>
            <person name="Pursley I."/>
            <person name="Horton D.L."/>
            <person name="Alikhan N.F."/>
            <person name="Baker D."/>
            <person name="Gharbi K."/>
            <person name="Hall N."/>
            <person name="Watson M."/>
            <person name="Adriaenssens E.M."/>
            <person name="Foster-Nyarko E."/>
            <person name="Jarju S."/>
            <person name="Secka A."/>
            <person name="Antonio M."/>
            <person name="Oren A."/>
            <person name="Chaudhuri R.R."/>
            <person name="La Ragione R."/>
            <person name="Hildebrand F."/>
            <person name="Pallen M.J."/>
        </authorList>
    </citation>
    <scope>NUCLEOTIDE SEQUENCE</scope>
    <source>
        <strain evidence="4">CHK191-8634</strain>
    </source>
</reference>
<feature type="domain" description="GGDEF" evidence="3">
    <location>
        <begin position="495"/>
        <end position="621"/>
    </location>
</feature>
<name>A0A9D1IU78_9CLOT</name>
<dbReference type="EMBL" id="DVMR01000053">
    <property type="protein sequence ID" value="HIU43985.1"/>
    <property type="molecule type" value="Genomic_DNA"/>
</dbReference>
<gene>
    <name evidence="4" type="ORF">IAB67_06785</name>
</gene>
<dbReference type="CDD" id="cd01949">
    <property type="entry name" value="GGDEF"/>
    <property type="match status" value="1"/>
</dbReference>
<keyword evidence="2" id="KW-1133">Transmembrane helix</keyword>
<dbReference type="SMART" id="SM00267">
    <property type="entry name" value="GGDEF"/>
    <property type="match status" value="1"/>
</dbReference>
<dbReference type="GO" id="GO:1902201">
    <property type="term" value="P:negative regulation of bacterial-type flagellum-dependent cell motility"/>
    <property type="evidence" value="ECO:0007669"/>
    <property type="project" value="TreeGrafter"/>
</dbReference>
<evidence type="ECO:0000256" key="1">
    <source>
        <dbReference type="SAM" id="MobiDB-lite"/>
    </source>
</evidence>
<dbReference type="InterPro" id="IPR029016">
    <property type="entry name" value="GAF-like_dom_sf"/>
</dbReference>
<dbReference type="SUPFAM" id="SSF55781">
    <property type="entry name" value="GAF domain-like"/>
    <property type="match status" value="1"/>
</dbReference>
<dbReference type="GO" id="GO:0043709">
    <property type="term" value="P:cell adhesion involved in single-species biofilm formation"/>
    <property type="evidence" value="ECO:0007669"/>
    <property type="project" value="TreeGrafter"/>
</dbReference>
<evidence type="ECO:0000313" key="5">
    <source>
        <dbReference type="Proteomes" id="UP000824073"/>
    </source>
</evidence>
<accession>A0A9D1IU78</accession>
<dbReference type="Pfam" id="PF00990">
    <property type="entry name" value="GGDEF"/>
    <property type="match status" value="1"/>
</dbReference>
<dbReference type="PROSITE" id="PS50887">
    <property type="entry name" value="GGDEF"/>
    <property type="match status" value="1"/>
</dbReference>